<protein>
    <submittedName>
        <fullName evidence="2">Putative lipoprotein</fullName>
    </submittedName>
</protein>
<name>G2KRE1_MICAA</name>
<dbReference type="Proteomes" id="UP000009286">
    <property type="component" value="Chromosome"/>
</dbReference>
<evidence type="ECO:0000256" key="1">
    <source>
        <dbReference type="SAM" id="SignalP"/>
    </source>
</evidence>
<dbReference type="AlphaFoldDB" id="G2KRE1"/>
<dbReference type="EMBL" id="CP002382">
    <property type="protein sequence ID" value="AEP09188.1"/>
    <property type="molecule type" value="Genomic_DNA"/>
</dbReference>
<gene>
    <name evidence="2" type="ordered locus">MICA_855</name>
</gene>
<dbReference type="eggNOG" id="COG3650">
    <property type="taxonomic scope" value="Bacteria"/>
</dbReference>
<keyword evidence="3" id="KW-1185">Reference proteome</keyword>
<evidence type="ECO:0000313" key="3">
    <source>
        <dbReference type="Proteomes" id="UP000009286"/>
    </source>
</evidence>
<feature type="signal peptide" evidence="1">
    <location>
        <begin position="1"/>
        <end position="28"/>
    </location>
</feature>
<keyword evidence="2" id="KW-0449">Lipoprotein</keyword>
<sequence>MHLRSFIPVIVTTLALSLAGCGSSPEMAVIPDGPLTPMPDFLAPKDPSDKALEQSIASMIKSGRGPAFSQYDFLRVDLDNDGRRDALVMMKGPHNYWCSISGCSMIVMKADNESFTPISNIMPIRGPVLVAETRNNGWRDIVIEVRGQSWEPARQVALKFDGSAYPGNPLNEPPANIAYTRHDGVRAFP</sequence>
<feature type="chain" id="PRO_5003432929" evidence="1">
    <location>
        <begin position="29"/>
        <end position="189"/>
    </location>
</feature>
<dbReference type="RefSeq" id="WP_014102411.1">
    <property type="nucleotide sequence ID" value="NC_016026.1"/>
</dbReference>
<dbReference type="PROSITE" id="PS51257">
    <property type="entry name" value="PROKAR_LIPOPROTEIN"/>
    <property type="match status" value="1"/>
</dbReference>
<evidence type="ECO:0000313" key="2">
    <source>
        <dbReference type="EMBL" id="AEP09188.1"/>
    </source>
</evidence>
<organism evidence="2 3">
    <name type="scientific">Micavibrio aeruginosavorus (strain ARL-13)</name>
    <dbReference type="NCBI Taxonomy" id="856793"/>
    <lineage>
        <taxon>Bacteria</taxon>
        <taxon>Pseudomonadati</taxon>
        <taxon>Bdellovibrionota</taxon>
        <taxon>Bdellovibrionia</taxon>
        <taxon>Bdellovibrionales</taxon>
        <taxon>Pseudobdellovibrionaceae</taxon>
        <taxon>Micavibrio</taxon>
    </lineage>
</organism>
<keyword evidence="1" id="KW-0732">Signal</keyword>
<accession>G2KRE1</accession>
<dbReference type="KEGG" id="mai:MICA_855"/>
<proteinExistence type="predicted"/>
<reference evidence="2 3" key="1">
    <citation type="journal article" date="2011" name="BMC Genomics">
        <title>Genomic insights into an obligate epibiotic bacterial predator: Micavibrio aeruginosavorus ARL-13.</title>
        <authorList>
            <person name="Wang Z."/>
            <person name="Kadouri D."/>
            <person name="Wu M."/>
        </authorList>
    </citation>
    <scope>NUCLEOTIDE SEQUENCE [LARGE SCALE GENOMIC DNA]</scope>
    <source>
        <strain evidence="2 3">ARL-13</strain>
    </source>
</reference>
<dbReference type="HOGENOM" id="CLU_1625166_0_0_5"/>